<organism evidence="2 3">
    <name type="scientific">Jatropha curcas</name>
    <name type="common">Barbados nut</name>
    <dbReference type="NCBI Taxonomy" id="180498"/>
    <lineage>
        <taxon>Eukaryota</taxon>
        <taxon>Viridiplantae</taxon>
        <taxon>Streptophyta</taxon>
        <taxon>Embryophyta</taxon>
        <taxon>Tracheophyta</taxon>
        <taxon>Spermatophyta</taxon>
        <taxon>Magnoliopsida</taxon>
        <taxon>eudicotyledons</taxon>
        <taxon>Gunneridae</taxon>
        <taxon>Pentapetalae</taxon>
        <taxon>rosids</taxon>
        <taxon>fabids</taxon>
        <taxon>Malpighiales</taxon>
        <taxon>Euphorbiaceae</taxon>
        <taxon>Crotonoideae</taxon>
        <taxon>Jatropheae</taxon>
        <taxon>Jatropha</taxon>
    </lineage>
</organism>
<protein>
    <submittedName>
        <fullName evidence="2">Uncharacterized protein</fullName>
    </submittedName>
</protein>
<dbReference type="EMBL" id="KK914722">
    <property type="protein sequence ID" value="KDP29960.1"/>
    <property type="molecule type" value="Genomic_DNA"/>
</dbReference>
<reference evidence="2 3" key="1">
    <citation type="journal article" date="2014" name="PLoS ONE">
        <title>Global Analysis of Gene Expression Profiles in Physic Nut (Jatropha curcas L.) Seedlings Exposed to Salt Stress.</title>
        <authorList>
            <person name="Zhang L."/>
            <person name="Zhang C."/>
            <person name="Wu P."/>
            <person name="Chen Y."/>
            <person name="Li M."/>
            <person name="Jiang H."/>
            <person name="Wu G."/>
        </authorList>
    </citation>
    <scope>NUCLEOTIDE SEQUENCE [LARGE SCALE GENOMIC DNA]</scope>
    <source>
        <strain evidence="3">cv. GZQX0401</strain>
        <tissue evidence="2">Young leaves</tissue>
    </source>
</reference>
<evidence type="ECO:0000313" key="2">
    <source>
        <dbReference type="EMBL" id="KDP29960.1"/>
    </source>
</evidence>
<feature type="compositionally biased region" description="Basic and acidic residues" evidence="1">
    <location>
        <begin position="1"/>
        <end position="17"/>
    </location>
</feature>
<name>A0A067KCJ0_JATCU</name>
<dbReference type="AlphaFoldDB" id="A0A067KCJ0"/>
<feature type="compositionally biased region" description="Basic residues" evidence="1">
    <location>
        <begin position="53"/>
        <end position="63"/>
    </location>
</feature>
<sequence length="133" mass="15204">MSFDHRNKGKALAHESSDSLGLGGERTGLGEDNFIMGVKTQKAPNTSRERDIKLRKHEKHSRRGRDFISKDRERDPKTRERESCFQETSTAALSLENHVFPCTGWDFSQEESSEVPFSQPTSITTNIILLFYK</sequence>
<accession>A0A067KCJ0</accession>
<proteinExistence type="predicted"/>
<feature type="compositionally biased region" description="Basic and acidic residues" evidence="1">
    <location>
        <begin position="64"/>
        <end position="83"/>
    </location>
</feature>
<keyword evidence="3" id="KW-1185">Reference proteome</keyword>
<gene>
    <name evidence="2" type="ORF">JCGZ_19117</name>
</gene>
<feature type="region of interest" description="Disordered" evidence="1">
    <location>
        <begin position="1"/>
        <end position="83"/>
    </location>
</feature>
<dbReference type="Proteomes" id="UP000027138">
    <property type="component" value="Unassembled WGS sequence"/>
</dbReference>
<evidence type="ECO:0000313" key="3">
    <source>
        <dbReference type="Proteomes" id="UP000027138"/>
    </source>
</evidence>
<evidence type="ECO:0000256" key="1">
    <source>
        <dbReference type="SAM" id="MobiDB-lite"/>
    </source>
</evidence>